<gene>
    <name evidence="1" type="ORF">NE237_027767</name>
</gene>
<proteinExistence type="predicted"/>
<dbReference type="AlphaFoldDB" id="A0A9Q0GR46"/>
<sequence>MSPINHDTEMSLKVLSLNGFEDATIWLLSKAECILSNRTKICWDINFSDVIMNFPWKNGDSGSLIMHLSEDILSALELMEKESDVDDILSYRSIVEREMQESLLTLASSTLVQLVPLVLLRSSKNDESSLGRSRRWLNWISPGMLCAGEAEDSSQFLGVVSDGVIKDIYEV</sequence>
<reference evidence="1" key="1">
    <citation type="journal article" date="2023" name="Plant J.">
        <title>The genome of the king protea, Protea cynaroides.</title>
        <authorList>
            <person name="Chang J."/>
            <person name="Duong T.A."/>
            <person name="Schoeman C."/>
            <person name="Ma X."/>
            <person name="Roodt D."/>
            <person name="Barker N."/>
            <person name="Li Z."/>
            <person name="Van de Peer Y."/>
            <person name="Mizrachi E."/>
        </authorList>
    </citation>
    <scope>NUCLEOTIDE SEQUENCE</scope>
    <source>
        <tissue evidence="1">Young leaves</tissue>
    </source>
</reference>
<dbReference type="EMBL" id="JAMYWD010000012">
    <property type="protein sequence ID" value="KAJ4950935.1"/>
    <property type="molecule type" value="Genomic_DNA"/>
</dbReference>
<accession>A0A9Q0GR46</accession>
<organism evidence="1 2">
    <name type="scientific">Protea cynaroides</name>
    <dbReference type="NCBI Taxonomy" id="273540"/>
    <lineage>
        <taxon>Eukaryota</taxon>
        <taxon>Viridiplantae</taxon>
        <taxon>Streptophyta</taxon>
        <taxon>Embryophyta</taxon>
        <taxon>Tracheophyta</taxon>
        <taxon>Spermatophyta</taxon>
        <taxon>Magnoliopsida</taxon>
        <taxon>Proteales</taxon>
        <taxon>Proteaceae</taxon>
        <taxon>Protea</taxon>
    </lineage>
</organism>
<comment type="caution">
    <text evidence="1">The sequence shown here is derived from an EMBL/GenBank/DDBJ whole genome shotgun (WGS) entry which is preliminary data.</text>
</comment>
<dbReference type="OrthoDB" id="428159at2759"/>
<evidence type="ECO:0000313" key="2">
    <source>
        <dbReference type="Proteomes" id="UP001141806"/>
    </source>
</evidence>
<dbReference type="Proteomes" id="UP001141806">
    <property type="component" value="Unassembled WGS sequence"/>
</dbReference>
<keyword evidence="2" id="KW-1185">Reference proteome</keyword>
<evidence type="ECO:0000313" key="1">
    <source>
        <dbReference type="EMBL" id="KAJ4950935.1"/>
    </source>
</evidence>
<protein>
    <submittedName>
        <fullName evidence="1">Uncharacterized protein</fullName>
    </submittedName>
</protein>
<name>A0A9Q0GR46_9MAGN</name>